<dbReference type="InterPro" id="IPR000863">
    <property type="entry name" value="Sulfotransferase_dom"/>
</dbReference>
<evidence type="ECO:0000256" key="2">
    <source>
        <dbReference type="ARBA" id="ARBA00022679"/>
    </source>
</evidence>
<comment type="similarity">
    <text evidence="1 3">Belongs to the sulfotransferase 1 family.</text>
</comment>
<reference evidence="5" key="1">
    <citation type="submission" date="2025-08" db="UniProtKB">
        <authorList>
            <consortium name="Ensembl"/>
        </authorList>
    </citation>
    <scope>IDENTIFICATION</scope>
</reference>
<sequence>MEARPRPELFDFHGVGMIKEFTENWDNIQNFKARADNILIATYPKAGKVNLTFRDRIVPWQTNHSYLAGTDLADKLPTTPRLIKTHLPVQFVPKTCCCLVLQVVYVACNAKDNAVSYFHFERMNCAMPEPGDWSTFLLNFMEGKMVFGSWYDHVNGWWEKEQIYSNFHYMFYEDLIEDCGREIDRLCSFLGLSPSAEEKERVKASVTFDNMKQNKMTNYSTFDTMNQTISPFMRKGKVGEWKNHFTVAQNEQFDEDYKQKMKNPDLKFRYEI</sequence>
<name>A0A668RK14_OREAU</name>
<dbReference type="GO" id="GO:0008146">
    <property type="term" value="F:sulfotransferase activity"/>
    <property type="evidence" value="ECO:0007669"/>
    <property type="project" value="InterPro"/>
</dbReference>
<evidence type="ECO:0000313" key="6">
    <source>
        <dbReference type="Proteomes" id="UP000472276"/>
    </source>
</evidence>
<dbReference type="AlphaFoldDB" id="A0A668RK14"/>
<keyword evidence="6" id="KW-1185">Reference proteome</keyword>
<dbReference type="PANTHER" id="PTHR11783">
    <property type="entry name" value="SULFOTRANSFERASE SULT"/>
    <property type="match status" value="1"/>
</dbReference>
<evidence type="ECO:0000313" key="5">
    <source>
        <dbReference type="Ensembl" id="ENSOABP00000004632.2"/>
    </source>
</evidence>
<dbReference type="SUPFAM" id="SSF52540">
    <property type="entry name" value="P-loop containing nucleoside triphosphate hydrolases"/>
    <property type="match status" value="1"/>
</dbReference>
<evidence type="ECO:0000256" key="3">
    <source>
        <dbReference type="RuleBase" id="RU361155"/>
    </source>
</evidence>
<gene>
    <name evidence="5" type="primary">SULT1C4</name>
</gene>
<organism evidence="5 6">
    <name type="scientific">Oreochromis aureus</name>
    <name type="common">Israeli tilapia</name>
    <name type="synonym">Chromis aureus</name>
    <dbReference type="NCBI Taxonomy" id="47969"/>
    <lineage>
        <taxon>Eukaryota</taxon>
        <taxon>Metazoa</taxon>
        <taxon>Chordata</taxon>
        <taxon>Craniata</taxon>
        <taxon>Vertebrata</taxon>
        <taxon>Euteleostomi</taxon>
        <taxon>Actinopterygii</taxon>
        <taxon>Neopterygii</taxon>
        <taxon>Teleostei</taxon>
        <taxon>Neoteleostei</taxon>
        <taxon>Acanthomorphata</taxon>
        <taxon>Ovalentaria</taxon>
        <taxon>Cichlomorphae</taxon>
        <taxon>Cichliformes</taxon>
        <taxon>Cichlidae</taxon>
        <taxon>African cichlids</taxon>
        <taxon>Pseudocrenilabrinae</taxon>
        <taxon>Oreochromini</taxon>
        <taxon>Oreochromis</taxon>
    </lineage>
</organism>
<dbReference type="Pfam" id="PF00685">
    <property type="entry name" value="Sulfotransfer_1"/>
    <property type="match status" value="1"/>
</dbReference>
<dbReference type="EC" id="2.8.2.-" evidence="3"/>
<reference evidence="5" key="2">
    <citation type="submission" date="2025-09" db="UniProtKB">
        <authorList>
            <consortium name="Ensembl"/>
        </authorList>
    </citation>
    <scope>IDENTIFICATION</scope>
</reference>
<evidence type="ECO:0000256" key="1">
    <source>
        <dbReference type="ARBA" id="ARBA00005771"/>
    </source>
</evidence>
<keyword evidence="2 3" id="KW-0808">Transferase</keyword>
<evidence type="ECO:0000259" key="4">
    <source>
        <dbReference type="Pfam" id="PF00685"/>
    </source>
</evidence>
<dbReference type="Gene3D" id="3.40.50.300">
    <property type="entry name" value="P-loop containing nucleotide triphosphate hydrolases"/>
    <property type="match status" value="1"/>
</dbReference>
<dbReference type="Proteomes" id="UP000472276">
    <property type="component" value="Unassembled WGS sequence"/>
</dbReference>
<accession>A0A668RK14</accession>
<feature type="domain" description="Sulfotransferase" evidence="4">
    <location>
        <begin position="78"/>
        <end position="263"/>
    </location>
</feature>
<dbReference type="Ensembl" id="ENSOABT00000004802.2">
    <property type="protein sequence ID" value="ENSOABP00000004632.2"/>
    <property type="gene ID" value="ENSOABG00000038791.1"/>
</dbReference>
<proteinExistence type="inferred from homology"/>
<dbReference type="InterPro" id="IPR027417">
    <property type="entry name" value="P-loop_NTPase"/>
</dbReference>
<protein>
    <recommendedName>
        <fullName evidence="3">Sulfotransferase</fullName>
        <ecNumber evidence="3">2.8.2.-</ecNumber>
    </recommendedName>
</protein>